<dbReference type="EMBL" id="FTNO01000008">
    <property type="protein sequence ID" value="SIR96668.1"/>
    <property type="molecule type" value="Genomic_DNA"/>
</dbReference>
<accession>A0A1N7F8H8</accession>
<gene>
    <name evidence="1" type="ORF">SAMN05421858_4819</name>
</gene>
<dbReference type="InterPro" id="IPR036390">
    <property type="entry name" value="WH_DNA-bd_sf"/>
</dbReference>
<evidence type="ECO:0000313" key="1">
    <source>
        <dbReference type="EMBL" id="SIR96668.1"/>
    </source>
</evidence>
<evidence type="ECO:0000313" key="2">
    <source>
        <dbReference type="Proteomes" id="UP000186914"/>
    </source>
</evidence>
<dbReference type="SUPFAM" id="SSF46785">
    <property type="entry name" value="Winged helix' DNA-binding domain"/>
    <property type="match status" value="1"/>
</dbReference>
<protein>
    <recommendedName>
        <fullName evidence="3">Winged helix-turn-helix DNA-binding</fullName>
    </recommendedName>
</protein>
<evidence type="ECO:0008006" key="3">
    <source>
        <dbReference type="Google" id="ProtNLM"/>
    </source>
</evidence>
<dbReference type="Proteomes" id="UP000186914">
    <property type="component" value="Unassembled WGS sequence"/>
</dbReference>
<dbReference type="RefSeq" id="WP_076433311.1">
    <property type="nucleotide sequence ID" value="NZ_FTNO01000008.1"/>
</dbReference>
<dbReference type="OrthoDB" id="189973at2157"/>
<keyword evidence="2" id="KW-1185">Reference proteome</keyword>
<organism evidence="1 2">
    <name type="scientific">Haladaptatus litoreus</name>
    <dbReference type="NCBI Taxonomy" id="553468"/>
    <lineage>
        <taxon>Archaea</taxon>
        <taxon>Methanobacteriati</taxon>
        <taxon>Methanobacteriota</taxon>
        <taxon>Stenosarchaea group</taxon>
        <taxon>Halobacteria</taxon>
        <taxon>Halobacteriales</taxon>
        <taxon>Haladaptataceae</taxon>
        <taxon>Haladaptatus</taxon>
    </lineage>
</organism>
<dbReference type="AlphaFoldDB" id="A0A1N7F8H8"/>
<name>A0A1N7F8H8_9EURY</name>
<proteinExistence type="predicted"/>
<sequence length="113" mass="13259">MTENESDRDEQGRFAEQTSDDDILRVIHAAEFPAVTARWVADTVGMERRPVHQRLEELHEQGKLERGKLSPRVVIWWIPEEWLQIEIVLEEECLRRSVHYSFLIGVSMSETDV</sequence>
<reference evidence="2" key="1">
    <citation type="submission" date="2017-01" db="EMBL/GenBank/DDBJ databases">
        <authorList>
            <person name="Varghese N."/>
            <person name="Submissions S."/>
        </authorList>
    </citation>
    <scope>NUCLEOTIDE SEQUENCE [LARGE SCALE GENOMIC DNA]</scope>
    <source>
        <strain evidence="2">CGMCC 1.7737</strain>
    </source>
</reference>